<keyword evidence="2" id="KW-0732">Signal</keyword>
<evidence type="ECO:0000256" key="1">
    <source>
        <dbReference type="SAM" id="Phobius"/>
    </source>
</evidence>
<dbReference type="STRING" id="1798391.A2968_01070"/>
<dbReference type="InterPro" id="IPR058486">
    <property type="entry name" value="DUF8173"/>
</dbReference>
<reference evidence="4 5" key="1">
    <citation type="journal article" date="2016" name="Nat. Commun.">
        <title>Thousands of microbial genomes shed light on interconnected biogeochemical processes in an aquifer system.</title>
        <authorList>
            <person name="Anantharaman K."/>
            <person name="Brown C.T."/>
            <person name="Hug L.A."/>
            <person name="Sharon I."/>
            <person name="Castelle C.J."/>
            <person name="Probst A.J."/>
            <person name="Thomas B.C."/>
            <person name="Singh A."/>
            <person name="Wilkins M.J."/>
            <person name="Karaoz U."/>
            <person name="Brodie E.L."/>
            <person name="Williams K.H."/>
            <person name="Hubbard S.S."/>
            <person name="Banfield J.F."/>
        </authorList>
    </citation>
    <scope>NUCLEOTIDE SEQUENCE [LARGE SCALE GENOMIC DNA]</scope>
</reference>
<dbReference type="AlphaFoldDB" id="A0A1F6B9U0"/>
<name>A0A1F6B9U0_9BACT</name>
<dbReference type="EMBL" id="MFJU01000039">
    <property type="protein sequence ID" value="OGG33522.1"/>
    <property type="molecule type" value="Genomic_DNA"/>
</dbReference>
<proteinExistence type="predicted"/>
<protein>
    <recommendedName>
        <fullName evidence="3">DUF8173 domain-containing protein</fullName>
    </recommendedName>
</protein>
<keyword evidence="1" id="KW-0812">Transmembrane</keyword>
<feature type="chain" id="PRO_5009523060" description="DUF8173 domain-containing protein" evidence="2">
    <location>
        <begin position="22"/>
        <end position="383"/>
    </location>
</feature>
<comment type="caution">
    <text evidence="4">The sequence shown here is derived from an EMBL/GenBank/DDBJ whole genome shotgun (WGS) entry which is preliminary data.</text>
</comment>
<organism evidence="4 5">
    <name type="scientific">Candidatus Gottesmanbacteria bacterium RIFCSPLOWO2_01_FULL_42_22</name>
    <dbReference type="NCBI Taxonomy" id="1798391"/>
    <lineage>
        <taxon>Bacteria</taxon>
        <taxon>Candidatus Gottesmaniibacteriota</taxon>
    </lineage>
</organism>
<sequence length="383" mass="41075">MKKLLLFFLLFLILPITHVLAQNSDSSIKVYRIESDEIVDHDVFAAAERVEIEGTVNGDVYAAAGQVYISGTINGDLLVAGGQINISGDVSQNLRLAGGNINISGTIGRNASLAAGNVDFTGEGEIVGGLAAAFGNLNLTSPVGKYVKVAGGNLTIANNVGGDVEAAIGSIRLTPNANISGNMTYWSNEKSSVDDTRVGGRVYFNRTEEGAESKIRNAAGKAGGAVSIGSFIFTLIMGIAFLLFFPKFTMRASDFIKTRPLKSFLFGLLSIFIFTLVFIVLAVTILGIPLALLLALLYCFSLYLARIPVIYLIGSLLMGRFGEERQEIWSLVAGLIIYWILILLPVKPLVTFLVTFTGFGGAYLALKSRKTLVLKTVRKSRKA</sequence>
<feature type="transmembrane region" description="Helical" evidence="1">
    <location>
        <begin position="292"/>
        <end position="316"/>
    </location>
</feature>
<feature type="signal peptide" evidence="2">
    <location>
        <begin position="1"/>
        <end position="21"/>
    </location>
</feature>
<gene>
    <name evidence="4" type="ORF">A2968_01070</name>
</gene>
<feature type="transmembrane region" description="Helical" evidence="1">
    <location>
        <begin position="328"/>
        <end position="344"/>
    </location>
</feature>
<keyword evidence="1" id="KW-1133">Transmembrane helix</keyword>
<dbReference type="Proteomes" id="UP000176228">
    <property type="component" value="Unassembled WGS sequence"/>
</dbReference>
<feature type="transmembrane region" description="Helical" evidence="1">
    <location>
        <begin position="264"/>
        <end position="286"/>
    </location>
</feature>
<evidence type="ECO:0000313" key="4">
    <source>
        <dbReference type="EMBL" id="OGG33522.1"/>
    </source>
</evidence>
<feature type="domain" description="DUF8173" evidence="3">
    <location>
        <begin position="227"/>
        <end position="360"/>
    </location>
</feature>
<evidence type="ECO:0000256" key="2">
    <source>
        <dbReference type="SAM" id="SignalP"/>
    </source>
</evidence>
<evidence type="ECO:0000313" key="5">
    <source>
        <dbReference type="Proteomes" id="UP000176228"/>
    </source>
</evidence>
<feature type="transmembrane region" description="Helical" evidence="1">
    <location>
        <begin position="222"/>
        <end position="244"/>
    </location>
</feature>
<evidence type="ECO:0000259" key="3">
    <source>
        <dbReference type="Pfam" id="PF26514"/>
    </source>
</evidence>
<dbReference type="Pfam" id="PF26514">
    <property type="entry name" value="DUF8173"/>
    <property type="match status" value="1"/>
</dbReference>
<accession>A0A1F6B9U0</accession>
<keyword evidence="1" id="KW-0472">Membrane</keyword>
<feature type="transmembrane region" description="Helical" evidence="1">
    <location>
        <begin position="350"/>
        <end position="366"/>
    </location>
</feature>